<evidence type="ECO:0000313" key="2">
    <source>
        <dbReference type="EMBL" id="MCG2668754.1"/>
    </source>
</evidence>
<sequence>MHHDFTHLTDYLQRPALDPSAALGGGALRAVHLHFQRIDPGALQRRRTASEGGAALERQNADLRRKVTNLEAQLADAEYRAATAEAERLRAVDGLAALEAEIALVGQDNKRQERWEPLRALWKQISDYISYEAVWAWCALSKRIMEAEQRERGVWYCKPSRFWQEFAIYSAENCIELPPHLKLRCERAGA</sequence>
<name>A0ABS9LP43_9BRAD</name>
<evidence type="ECO:0000313" key="3">
    <source>
        <dbReference type="Proteomes" id="UP001139012"/>
    </source>
</evidence>
<proteinExistence type="predicted"/>
<dbReference type="EMBL" id="JAKLUA010000005">
    <property type="protein sequence ID" value="MCG2668754.1"/>
    <property type="molecule type" value="Genomic_DNA"/>
</dbReference>
<reference evidence="2" key="1">
    <citation type="submission" date="2022-01" db="EMBL/GenBank/DDBJ databases">
        <title>Genome sequnece data of strain Bradyrhizobium sp. nov.</title>
        <authorList>
            <person name="Zhang J."/>
        </authorList>
    </citation>
    <scope>NUCLEOTIDE SEQUENCE</scope>
    <source>
        <strain evidence="2">WYCCWR 12774</strain>
    </source>
</reference>
<gene>
    <name evidence="2" type="ORF">L6637_17470</name>
</gene>
<dbReference type="Proteomes" id="UP001139012">
    <property type="component" value="Unassembled WGS sequence"/>
</dbReference>
<accession>A0ABS9LP43</accession>
<keyword evidence="1" id="KW-0175">Coiled coil</keyword>
<protein>
    <submittedName>
        <fullName evidence="2">Uncharacterized protein</fullName>
    </submittedName>
</protein>
<dbReference type="RefSeq" id="WP_237871585.1">
    <property type="nucleotide sequence ID" value="NZ_JAKLUA010000005.1"/>
</dbReference>
<organism evidence="2 3">
    <name type="scientific">Bradyrhizobium zhengyangense</name>
    <dbReference type="NCBI Taxonomy" id="2911009"/>
    <lineage>
        <taxon>Bacteria</taxon>
        <taxon>Pseudomonadati</taxon>
        <taxon>Pseudomonadota</taxon>
        <taxon>Alphaproteobacteria</taxon>
        <taxon>Hyphomicrobiales</taxon>
        <taxon>Nitrobacteraceae</taxon>
        <taxon>Bradyrhizobium</taxon>
    </lineage>
</organism>
<comment type="caution">
    <text evidence="2">The sequence shown here is derived from an EMBL/GenBank/DDBJ whole genome shotgun (WGS) entry which is preliminary data.</text>
</comment>
<evidence type="ECO:0000256" key="1">
    <source>
        <dbReference type="SAM" id="Coils"/>
    </source>
</evidence>
<keyword evidence="3" id="KW-1185">Reference proteome</keyword>
<feature type="coiled-coil region" evidence="1">
    <location>
        <begin position="53"/>
        <end position="92"/>
    </location>
</feature>